<evidence type="ECO:0000256" key="11">
    <source>
        <dbReference type="ARBA" id="ARBA00022827"/>
    </source>
</evidence>
<evidence type="ECO:0000256" key="16">
    <source>
        <dbReference type="PIRSR" id="PIRSR601834-1"/>
    </source>
</evidence>
<feature type="binding site" evidence="16">
    <location>
        <position position="213"/>
    </location>
    <ligand>
        <name>FAD</name>
        <dbReference type="ChEBI" id="CHEBI:57692"/>
    </ligand>
</feature>
<keyword evidence="10" id="KW-0479">Metal-binding</keyword>
<feature type="transmembrane region" description="Helical" evidence="19">
    <location>
        <begin position="20"/>
        <end position="41"/>
    </location>
</feature>
<keyword evidence="9 16" id="KW-0285">Flavoprotein</keyword>
<dbReference type="GO" id="GO:0005739">
    <property type="term" value="C:mitochondrion"/>
    <property type="evidence" value="ECO:0007669"/>
    <property type="project" value="TreeGrafter"/>
</dbReference>
<keyword evidence="19" id="KW-0472">Membrane</keyword>
<organism evidence="21">
    <name type="scientific">Calcidiscus leptoporus</name>
    <dbReference type="NCBI Taxonomy" id="127549"/>
    <lineage>
        <taxon>Eukaryota</taxon>
        <taxon>Haptista</taxon>
        <taxon>Haptophyta</taxon>
        <taxon>Prymnesiophyceae</taxon>
        <taxon>Coccolithales</taxon>
        <taxon>Calcidiscaceae</taxon>
        <taxon>Calcidiscus</taxon>
    </lineage>
</organism>
<comment type="function">
    <text evidence="4">Nitrate reductase is a key enzyme involved in the first step of nitrate assimilation in plants, fungi and bacteria.</text>
</comment>
<evidence type="ECO:0000256" key="19">
    <source>
        <dbReference type="SAM" id="Phobius"/>
    </source>
</evidence>
<comment type="subunit">
    <text evidence="6">Homodimer.</text>
</comment>
<dbReference type="InterPro" id="IPR008333">
    <property type="entry name" value="Cbr1-like_FAD-bd_dom"/>
</dbReference>
<keyword evidence="8" id="KW-0349">Heme</keyword>
<dbReference type="FunFam" id="3.40.50.80:FF:000025">
    <property type="entry name" value="Nitrate reductase [NADH]"/>
    <property type="match status" value="1"/>
</dbReference>
<dbReference type="SUPFAM" id="SSF63380">
    <property type="entry name" value="Riboflavin synthase domain-like"/>
    <property type="match status" value="1"/>
</dbReference>
<feature type="binding site" evidence="16">
    <location>
        <position position="145"/>
    </location>
    <ligand>
        <name>FAD</name>
        <dbReference type="ChEBI" id="CHEBI:57692"/>
    </ligand>
</feature>
<dbReference type="PANTHER" id="PTHR19370">
    <property type="entry name" value="NADH-CYTOCHROME B5 REDUCTASE"/>
    <property type="match status" value="1"/>
</dbReference>
<dbReference type="PROSITE" id="PS51384">
    <property type="entry name" value="FAD_FR"/>
    <property type="match status" value="1"/>
</dbReference>
<keyword evidence="13" id="KW-0408">Iron</keyword>
<dbReference type="InterPro" id="IPR039261">
    <property type="entry name" value="FNR_nucleotide-bd"/>
</dbReference>
<comment type="cofactor">
    <cofactor evidence="1">
        <name>Mo-molybdopterin</name>
        <dbReference type="ChEBI" id="CHEBI:71302"/>
    </cofactor>
</comment>
<feature type="binding site" evidence="16">
    <location>
        <position position="160"/>
    </location>
    <ligand>
        <name>FAD</name>
        <dbReference type="ChEBI" id="CHEBI:57692"/>
    </ligand>
</feature>
<dbReference type="EC" id="1.6.2.2" evidence="17"/>
<evidence type="ECO:0000313" key="21">
    <source>
        <dbReference type="EMBL" id="CAD8533532.1"/>
    </source>
</evidence>
<dbReference type="SUPFAM" id="SSF52343">
    <property type="entry name" value="Ferredoxin reductase-like, C-terminal NADP-linked domain"/>
    <property type="match status" value="1"/>
</dbReference>
<dbReference type="InterPro" id="IPR001709">
    <property type="entry name" value="Flavoprot_Pyr_Nucl_cyt_Rdtase"/>
</dbReference>
<evidence type="ECO:0000256" key="1">
    <source>
        <dbReference type="ARBA" id="ARBA00001924"/>
    </source>
</evidence>
<accession>A0A7S0IVS9</accession>
<evidence type="ECO:0000256" key="8">
    <source>
        <dbReference type="ARBA" id="ARBA00022617"/>
    </source>
</evidence>
<dbReference type="PANTHER" id="PTHR19370:SF185">
    <property type="entry name" value="NADH-CYTOCHROME B5 REDUCTASE"/>
    <property type="match status" value="1"/>
</dbReference>
<dbReference type="Pfam" id="PF00970">
    <property type="entry name" value="FAD_binding_6"/>
    <property type="match status" value="2"/>
</dbReference>
<dbReference type="PRINTS" id="PR00371">
    <property type="entry name" value="FPNCR"/>
</dbReference>
<feature type="binding site" evidence="16">
    <location>
        <position position="162"/>
    </location>
    <ligand>
        <name>FAD</name>
        <dbReference type="ChEBI" id="CHEBI:57692"/>
    </ligand>
</feature>
<keyword evidence="7" id="KW-0500">Molybdenum</keyword>
<dbReference type="Gene3D" id="2.40.30.10">
    <property type="entry name" value="Translation factors"/>
    <property type="match status" value="1"/>
</dbReference>
<dbReference type="EMBL" id="HBER01017429">
    <property type="protein sequence ID" value="CAD8533532.1"/>
    <property type="molecule type" value="Transcribed_RNA"/>
</dbReference>
<comment type="catalytic activity">
    <reaction evidence="17">
        <text>2 Fe(III)-[cytochrome b5] + NADH = 2 Fe(II)-[cytochrome b5] + NAD(+) + H(+)</text>
        <dbReference type="Rhea" id="RHEA:46680"/>
        <dbReference type="Rhea" id="RHEA-COMP:10438"/>
        <dbReference type="Rhea" id="RHEA-COMP:10439"/>
        <dbReference type="ChEBI" id="CHEBI:15378"/>
        <dbReference type="ChEBI" id="CHEBI:29033"/>
        <dbReference type="ChEBI" id="CHEBI:29034"/>
        <dbReference type="ChEBI" id="CHEBI:57540"/>
        <dbReference type="ChEBI" id="CHEBI:57945"/>
        <dbReference type="EC" id="1.6.2.2"/>
    </reaction>
</comment>
<evidence type="ECO:0000256" key="5">
    <source>
        <dbReference type="ARBA" id="ARBA00006253"/>
    </source>
</evidence>
<evidence type="ECO:0000256" key="18">
    <source>
        <dbReference type="SAM" id="MobiDB-lite"/>
    </source>
</evidence>
<evidence type="ECO:0000256" key="7">
    <source>
        <dbReference type="ARBA" id="ARBA00022505"/>
    </source>
</evidence>
<keyword evidence="19" id="KW-1133">Transmembrane helix</keyword>
<name>A0A7S0IVS9_9EUKA</name>
<feature type="binding site" evidence="16">
    <location>
        <position position="126"/>
    </location>
    <ligand>
        <name>FAD</name>
        <dbReference type="ChEBI" id="CHEBI:57692"/>
    </ligand>
</feature>
<sequence length="329" mass="36141">MGKVKAVPPEEMAPGGMPTLPLVAAALMALLTLVFISSKWAMRLSGKKTPKAKFLNKQRQSVKLGARFQISHDTVRFRFVLPKETPVLGLPVAKHFKLFAPNPKASVAGKWNGRDDPEADEHEIERKYTPTSSDDDVGFVDLVIKVYKGGVKPNFPDGGKMSQYMEALKVGDSIDISGPWGVNQYLGHGKFKIGSKELVCSKLGMMAGGTGITPMLQVMTAILKDPTDKTTISLLYANQTESDILVREMLDELAAQHPAQLKIWYTVDQSSEGWAYSTGYITEQMIAEHLPPPDDGTLVLMCGPPPMVKFACIENLKKLKYPTQSQISF</sequence>
<keyword evidence="14 17" id="KW-0520">NAD</keyword>
<keyword evidence="12 17" id="KW-0560">Oxidoreductase</keyword>
<keyword evidence="11 16" id="KW-0274">FAD</keyword>
<evidence type="ECO:0000256" key="2">
    <source>
        <dbReference type="ARBA" id="ARBA00001971"/>
    </source>
</evidence>
<reference evidence="21" key="1">
    <citation type="submission" date="2021-01" db="EMBL/GenBank/DDBJ databases">
        <authorList>
            <person name="Corre E."/>
            <person name="Pelletier E."/>
            <person name="Niang G."/>
            <person name="Scheremetjew M."/>
            <person name="Finn R."/>
            <person name="Kale V."/>
            <person name="Holt S."/>
            <person name="Cochrane G."/>
            <person name="Meng A."/>
            <person name="Brown T."/>
            <person name="Cohen L."/>
        </authorList>
    </citation>
    <scope>NUCLEOTIDE SEQUENCE</scope>
    <source>
        <strain evidence="21">RCC1130</strain>
    </source>
</reference>
<dbReference type="InterPro" id="IPR017938">
    <property type="entry name" value="Riboflavin_synthase-like_b-brl"/>
</dbReference>
<feature type="domain" description="FAD-binding FR-type" evidence="20">
    <location>
        <begin position="57"/>
        <end position="186"/>
    </location>
</feature>
<comment type="similarity">
    <text evidence="5">Belongs to the nitrate reductase family.</text>
</comment>
<evidence type="ECO:0000256" key="14">
    <source>
        <dbReference type="ARBA" id="ARBA00023027"/>
    </source>
</evidence>
<protein>
    <recommendedName>
        <fullName evidence="17">NADH-cytochrome b5 reductase</fullName>
        <ecNumber evidence="17">1.6.2.2</ecNumber>
    </recommendedName>
</protein>
<evidence type="ECO:0000256" key="17">
    <source>
        <dbReference type="RuleBase" id="RU361226"/>
    </source>
</evidence>
<evidence type="ECO:0000256" key="9">
    <source>
        <dbReference type="ARBA" id="ARBA00022630"/>
    </source>
</evidence>
<dbReference type="InterPro" id="IPR001834">
    <property type="entry name" value="CBR-like"/>
</dbReference>
<dbReference type="AlphaFoldDB" id="A0A7S0IVS9"/>
<comment type="similarity">
    <text evidence="17">Belongs to the flavoprotein pyridine nucleotide cytochrome reductase family.</text>
</comment>
<dbReference type="Pfam" id="PF00175">
    <property type="entry name" value="NAD_binding_1"/>
    <property type="match status" value="1"/>
</dbReference>
<dbReference type="PRINTS" id="PR00406">
    <property type="entry name" value="CYTB5RDTASE"/>
</dbReference>
<comment type="cofactor">
    <cofactor evidence="3 16 17">
        <name>FAD</name>
        <dbReference type="ChEBI" id="CHEBI:57692"/>
    </cofactor>
</comment>
<dbReference type="GO" id="GO:0042128">
    <property type="term" value="P:nitrate assimilation"/>
    <property type="evidence" value="ECO:0007669"/>
    <property type="project" value="UniProtKB-KW"/>
</dbReference>
<proteinExistence type="inferred from homology"/>
<feature type="binding site" evidence="16">
    <location>
        <position position="143"/>
    </location>
    <ligand>
        <name>FAD</name>
        <dbReference type="ChEBI" id="CHEBI:57692"/>
    </ligand>
</feature>
<dbReference type="Gene3D" id="3.40.50.80">
    <property type="entry name" value="Nucleotide-binding domain of ferredoxin-NADP reductase (FNR) module"/>
    <property type="match status" value="1"/>
</dbReference>
<feature type="binding site" evidence="16">
    <location>
        <position position="161"/>
    </location>
    <ligand>
        <name>FAD</name>
        <dbReference type="ChEBI" id="CHEBI:57692"/>
    </ligand>
</feature>
<gene>
    <name evidence="21" type="ORF">CLEP1334_LOCUS8787</name>
</gene>
<dbReference type="GO" id="GO:0046872">
    <property type="term" value="F:metal ion binding"/>
    <property type="evidence" value="ECO:0007669"/>
    <property type="project" value="UniProtKB-KW"/>
</dbReference>
<evidence type="ECO:0000256" key="12">
    <source>
        <dbReference type="ARBA" id="ARBA00023002"/>
    </source>
</evidence>
<evidence type="ECO:0000256" key="4">
    <source>
        <dbReference type="ARBA" id="ARBA00003838"/>
    </source>
</evidence>
<comment type="cofactor">
    <cofactor evidence="2">
        <name>heme</name>
        <dbReference type="ChEBI" id="CHEBI:30413"/>
    </cofactor>
</comment>
<dbReference type="InterPro" id="IPR017927">
    <property type="entry name" value="FAD-bd_FR_type"/>
</dbReference>
<evidence type="ECO:0000256" key="3">
    <source>
        <dbReference type="ARBA" id="ARBA00001974"/>
    </source>
</evidence>
<dbReference type="CDD" id="cd06183">
    <property type="entry name" value="cyt_b5_reduct_like"/>
    <property type="match status" value="1"/>
</dbReference>
<dbReference type="GO" id="GO:0090524">
    <property type="term" value="F:cytochrome-b5 reductase activity, acting on NADH"/>
    <property type="evidence" value="ECO:0007669"/>
    <property type="project" value="UniProtKB-EC"/>
</dbReference>
<evidence type="ECO:0000259" key="20">
    <source>
        <dbReference type="PROSITE" id="PS51384"/>
    </source>
</evidence>
<evidence type="ECO:0000256" key="6">
    <source>
        <dbReference type="ARBA" id="ARBA00011738"/>
    </source>
</evidence>
<feature type="binding site" evidence="16">
    <location>
        <position position="128"/>
    </location>
    <ligand>
        <name>FAD</name>
        <dbReference type="ChEBI" id="CHEBI:57692"/>
    </ligand>
</feature>
<dbReference type="GO" id="GO:0071949">
    <property type="term" value="F:FAD binding"/>
    <property type="evidence" value="ECO:0007669"/>
    <property type="project" value="TreeGrafter"/>
</dbReference>
<evidence type="ECO:0000256" key="13">
    <source>
        <dbReference type="ARBA" id="ARBA00023004"/>
    </source>
</evidence>
<evidence type="ECO:0000256" key="10">
    <source>
        <dbReference type="ARBA" id="ARBA00022723"/>
    </source>
</evidence>
<evidence type="ECO:0000256" key="15">
    <source>
        <dbReference type="ARBA" id="ARBA00023063"/>
    </source>
</evidence>
<keyword evidence="15" id="KW-0534">Nitrate assimilation</keyword>
<feature type="region of interest" description="Disordered" evidence="18">
    <location>
        <begin position="107"/>
        <end position="132"/>
    </location>
</feature>
<dbReference type="InterPro" id="IPR001433">
    <property type="entry name" value="OxRdtase_FAD/NAD-bd"/>
</dbReference>
<keyword evidence="19" id="KW-0812">Transmembrane</keyword>